<feature type="transmembrane region" description="Helical" evidence="15">
    <location>
        <begin position="208"/>
        <end position="227"/>
    </location>
</feature>
<accession>A0A6I6K2E1</accession>
<dbReference type="PANTHER" id="PTHR45528:SF1">
    <property type="entry name" value="SENSOR HISTIDINE KINASE CPXA"/>
    <property type="match status" value="1"/>
</dbReference>
<comment type="subcellular location">
    <subcellularLocation>
        <location evidence="2">Cell membrane</location>
        <topology evidence="2">Multi-pass membrane protein</topology>
    </subcellularLocation>
</comment>
<dbReference type="KEGG" id="mcos:GM418_29305"/>
<dbReference type="InterPro" id="IPR050398">
    <property type="entry name" value="HssS/ArlS-like"/>
</dbReference>
<dbReference type="PRINTS" id="PR00344">
    <property type="entry name" value="BCTRLSENSOR"/>
</dbReference>
<dbReference type="InterPro" id="IPR036097">
    <property type="entry name" value="HisK_dim/P_sf"/>
</dbReference>
<name>A0A6I6K2E1_9BACT</name>
<keyword evidence="7 15" id="KW-0812">Transmembrane</keyword>
<dbReference type="PROSITE" id="PS50109">
    <property type="entry name" value="HIS_KIN"/>
    <property type="match status" value="1"/>
</dbReference>
<reference evidence="18 19" key="1">
    <citation type="submission" date="2019-11" db="EMBL/GenBank/DDBJ databases">
        <authorList>
            <person name="Zheng R.K."/>
            <person name="Sun C.M."/>
        </authorList>
    </citation>
    <scope>NUCLEOTIDE SEQUENCE [LARGE SCALE GENOMIC DNA]</scope>
    <source>
        <strain evidence="18 19">WC007</strain>
    </source>
</reference>
<evidence type="ECO:0000256" key="14">
    <source>
        <dbReference type="SAM" id="Coils"/>
    </source>
</evidence>
<dbReference type="Pfam" id="PF02518">
    <property type="entry name" value="HATPase_c"/>
    <property type="match status" value="1"/>
</dbReference>
<evidence type="ECO:0000256" key="5">
    <source>
        <dbReference type="ARBA" id="ARBA00022553"/>
    </source>
</evidence>
<dbReference type="SUPFAM" id="SSF158472">
    <property type="entry name" value="HAMP domain-like"/>
    <property type="match status" value="1"/>
</dbReference>
<dbReference type="Gene3D" id="6.10.340.10">
    <property type="match status" value="1"/>
</dbReference>
<dbReference type="Pfam" id="PF00672">
    <property type="entry name" value="HAMP"/>
    <property type="match status" value="1"/>
</dbReference>
<keyword evidence="14" id="KW-0175">Coiled coil</keyword>
<organism evidence="18 19">
    <name type="scientific">Maribellus comscasis</name>
    <dbReference type="NCBI Taxonomy" id="2681766"/>
    <lineage>
        <taxon>Bacteria</taxon>
        <taxon>Pseudomonadati</taxon>
        <taxon>Bacteroidota</taxon>
        <taxon>Bacteroidia</taxon>
        <taxon>Marinilabiliales</taxon>
        <taxon>Prolixibacteraceae</taxon>
        <taxon>Maribellus</taxon>
    </lineage>
</organism>
<evidence type="ECO:0000256" key="2">
    <source>
        <dbReference type="ARBA" id="ARBA00004651"/>
    </source>
</evidence>
<keyword evidence="10" id="KW-0067">ATP-binding</keyword>
<evidence type="ECO:0000256" key="10">
    <source>
        <dbReference type="ARBA" id="ARBA00022840"/>
    </source>
</evidence>
<keyword evidence="13 15" id="KW-0472">Membrane</keyword>
<keyword evidence="6" id="KW-0808">Transferase</keyword>
<evidence type="ECO:0000256" key="9">
    <source>
        <dbReference type="ARBA" id="ARBA00022777"/>
    </source>
</evidence>
<dbReference type="EMBL" id="CP046401">
    <property type="protein sequence ID" value="QGY47618.1"/>
    <property type="molecule type" value="Genomic_DNA"/>
</dbReference>
<dbReference type="InterPro" id="IPR003661">
    <property type="entry name" value="HisK_dim/P_dom"/>
</dbReference>
<feature type="transmembrane region" description="Helical" evidence="15">
    <location>
        <begin position="12"/>
        <end position="31"/>
    </location>
</feature>
<dbReference type="Gene3D" id="3.30.565.10">
    <property type="entry name" value="Histidine kinase-like ATPase, C-terminal domain"/>
    <property type="match status" value="1"/>
</dbReference>
<dbReference type="SMART" id="SM00304">
    <property type="entry name" value="HAMP"/>
    <property type="match status" value="1"/>
</dbReference>
<evidence type="ECO:0000256" key="8">
    <source>
        <dbReference type="ARBA" id="ARBA00022741"/>
    </source>
</evidence>
<dbReference type="InterPro" id="IPR036890">
    <property type="entry name" value="HATPase_C_sf"/>
</dbReference>
<sequence>MSYLMRTLHRIFLGFLVVIVIIMITNINALMSNRGIIACTEDIEHSIQMELIQTYKVTYTIQKIKSCQRELTFELFREKRKDEIIKAKQEIQKSITELHSVLYSLNNNQHGNYTAIEENENCRKISQRIVLLDSLNILTTEFISGVKTTLQLQNQEQISRAENSFEHSVEPVSRKIQELILLFSRNIEEEAFSALKALNIRMKKSLKLEIYIFVLSIILTLLVGIYITQSICKSLKQLTNGIQAITEGNLDTVIKLKKPGEFKEIADSFNEMTIRLKSRISAINKLNSDLEELNQNKDKYFSVIAHDLRNPFCSILGLTELLEERYHEFSTEEKQCIISELNSASKNVFNLLENLLTWSRAQTNRIDFHFKNLCLNSIIENCIITNKANANHKQISITNSISEKIYFHGDQFSITVVINNILSNAIKFTHDQGSVSIRAKKTEKEVEVNIKDTGIGLDTEILTFLSQSTKIGSKPGTKNEEGTGLGLLLVKEFVEKNKGRVTVNSVIGKGTEFNIYLRNETKALL</sequence>
<keyword evidence="8" id="KW-0547">Nucleotide-binding</keyword>
<dbReference type="Proteomes" id="UP000428260">
    <property type="component" value="Chromosome"/>
</dbReference>
<dbReference type="PROSITE" id="PS50885">
    <property type="entry name" value="HAMP"/>
    <property type="match status" value="1"/>
</dbReference>
<gene>
    <name evidence="18" type="ORF">GM418_29305</name>
</gene>
<dbReference type="GO" id="GO:0005524">
    <property type="term" value="F:ATP binding"/>
    <property type="evidence" value="ECO:0007669"/>
    <property type="project" value="UniProtKB-KW"/>
</dbReference>
<proteinExistence type="predicted"/>
<dbReference type="SMART" id="SM00388">
    <property type="entry name" value="HisKA"/>
    <property type="match status" value="1"/>
</dbReference>
<dbReference type="SUPFAM" id="SSF47384">
    <property type="entry name" value="Homodimeric domain of signal transducing histidine kinase"/>
    <property type="match status" value="1"/>
</dbReference>
<evidence type="ECO:0000259" key="17">
    <source>
        <dbReference type="PROSITE" id="PS50885"/>
    </source>
</evidence>
<dbReference type="Pfam" id="PF00512">
    <property type="entry name" value="HisKA"/>
    <property type="match status" value="1"/>
</dbReference>
<keyword evidence="11 15" id="KW-1133">Transmembrane helix</keyword>
<evidence type="ECO:0000256" key="1">
    <source>
        <dbReference type="ARBA" id="ARBA00000085"/>
    </source>
</evidence>
<evidence type="ECO:0000256" key="11">
    <source>
        <dbReference type="ARBA" id="ARBA00022989"/>
    </source>
</evidence>
<dbReference type="InterPro" id="IPR005467">
    <property type="entry name" value="His_kinase_dom"/>
</dbReference>
<evidence type="ECO:0000259" key="16">
    <source>
        <dbReference type="PROSITE" id="PS50109"/>
    </source>
</evidence>
<feature type="domain" description="Histidine kinase" evidence="16">
    <location>
        <begin position="303"/>
        <end position="521"/>
    </location>
</feature>
<evidence type="ECO:0000313" key="19">
    <source>
        <dbReference type="Proteomes" id="UP000428260"/>
    </source>
</evidence>
<dbReference type="GO" id="GO:0005886">
    <property type="term" value="C:plasma membrane"/>
    <property type="evidence" value="ECO:0007669"/>
    <property type="project" value="UniProtKB-SubCell"/>
</dbReference>
<keyword evidence="4" id="KW-1003">Cell membrane</keyword>
<feature type="domain" description="HAMP" evidence="17">
    <location>
        <begin position="229"/>
        <end position="281"/>
    </location>
</feature>
<keyword evidence="19" id="KW-1185">Reference proteome</keyword>
<feature type="coiled-coil region" evidence="14">
    <location>
        <begin position="276"/>
        <end position="303"/>
    </location>
</feature>
<dbReference type="GO" id="GO:0000155">
    <property type="term" value="F:phosphorelay sensor kinase activity"/>
    <property type="evidence" value="ECO:0007669"/>
    <property type="project" value="InterPro"/>
</dbReference>
<dbReference type="InterPro" id="IPR003594">
    <property type="entry name" value="HATPase_dom"/>
</dbReference>
<evidence type="ECO:0000256" key="12">
    <source>
        <dbReference type="ARBA" id="ARBA00023012"/>
    </source>
</evidence>
<evidence type="ECO:0000313" key="18">
    <source>
        <dbReference type="EMBL" id="QGY47618.1"/>
    </source>
</evidence>
<keyword evidence="5" id="KW-0597">Phosphoprotein</keyword>
<keyword evidence="12" id="KW-0902">Two-component regulatory system</keyword>
<dbReference type="EC" id="2.7.13.3" evidence="3"/>
<keyword evidence="9" id="KW-0418">Kinase</keyword>
<evidence type="ECO:0000256" key="6">
    <source>
        <dbReference type="ARBA" id="ARBA00022679"/>
    </source>
</evidence>
<dbReference type="SMART" id="SM00387">
    <property type="entry name" value="HATPase_c"/>
    <property type="match status" value="1"/>
</dbReference>
<evidence type="ECO:0000256" key="4">
    <source>
        <dbReference type="ARBA" id="ARBA00022475"/>
    </source>
</evidence>
<dbReference type="SUPFAM" id="SSF55874">
    <property type="entry name" value="ATPase domain of HSP90 chaperone/DNA topoisomerase II/histidine kinase"/>
    <property type="match status" value="1"/>
</dbReference>
<dbReference type="InterPro" id="IPR004358">
    <property type="entry name" value="Sig_transdc_His_kin-like_C"/>
</dbReference>
<dbReference type="PANTHER" id="PTHR45528">
    <property type="entry name" value="SENSOR HISTIDINE KINASE CPXA"/>
    <property type="match status" value="1"/>
</dbReference>
<dbReference type="Gene3D" id="1.10.287.130">
    <property type="match status" value="1"/>
</dbReference>
<protein>
    <recommendedName>
        <fullName evidence="3">histidine kinase</fullName>
        <ecNumber evidence="3">2.7.13.3</ecNumber>
    </recommendedName>
</protein>
<dbReference type="CDD" id="cd06225">
    <property type="entry name" value="HAMP"/>
    <property type="match status" value="1"/>
</dbReference>
<dbReference type="AlphaFoldDB" id="A0A6I6K2E1"/>
<evidence type="ECO:0000256" key="15">
    <source>
        <dbReference type="SAM" id="Phobius"/>
    </source>
</evidence>
<comment type="catalytic activity">
    <reaction evidence="1">
        <text>ATP + protein L-histidine = ADP + protein N-phospho-L-histidine.</text>
        <dbReference type="EC" id="2.7.13.3"/>
    </reaction>
</comment>
<dbReference type="InterPro" id="IPR003660">
    <property type="entry name" value="HAMP_dom"/>
</dbReference>
<evidence type="ECO:0000256" key="13">
    <source>
        <dbReference type="ARBA" id="ARBA00023136"/>
    </source>
</evidence>
<evidence type="ECO:0000256" key="7">
    <source>
        <dbReference type="ARBA" id="ARBA00022692"/>
    </source>
</evidence>
<evidence type="ECO:0000256" key="3">
    <source>
        <dbReference type="ARBA" id="ARBA00012438"/>
    </source>
</evidence>
<dbReference type="CDD" id="cd00082">
    <property type="entry name" value="HisKA"/>
    <property type="match status" value="1"/>
</dbReference>